<dbReference type="Proteomes" id="UP000182761">
    <property type="component" value="Unassembled WGS sequence"/>
</dbReference>
<reference evidence="1 2" key="1">
    <citation type="submission" date="2016-01" db="EMBL/GenBank/DDBJ databases">
        <authorList>
            <person name="McClelland M."/>
            <person name="Jain A."/>
            <person name="Saraogi P."/>
            <person name="Mendelson R."/>
            <person name="Westerman R."/>
            <person name="SanMiguel P."/>
            <person name="Csonka L."/>
        </authorList>
    </citation>
    <scope>NUCLEOTIDE SEQUENCE [LARGE SCALE GENOMIC DNA]</scope>
    <source>
        <strain evidence="1 2">R-53146</strain>
    </source>
</reference>
<dbReference type="AlphaFoldDB" id="A0A0X3AP57"/>
<protein>
    <submittedName>
        <fullName evidence="1">Uncharacterized protein</fullName>
    </submittedName>
</protein>
<dbReference type="STRING" id="1586267.GCA_001418685_00861"/>
<organism evidence="1 2">
    <name type="scientific">Apibacter mensalis</name>
    <dbReference type="NCBI Taxonomy" id="1586267"/>
    <lineage>
        <taxon>Bacteria</taxon>
        <taxon>Pseudomonadati</taxon>
        <taxon>Bacteroidota</taxon>
        <taxon>Flavobacteriia</taxon>
        <taxon>Flavobacteriales</taxon>
        <taxon>Weeksellaceae</taxon>
        <taxon>Apibacter</taxon>
    </lineage>
</organism>
<evidence type="ECO:0000313" key="1">
    <source>
        <dbReference type="EMBL" id="CVK16023.1"/>
    </source>
</evidence>
<keyword evidence="2" id="KW-1185">Reference proteome</keyword>
<proteinExistence type="predicted"/>
<sequence>MVPVKFIEKHRSEHIQFLEKQYAPGYFILLEAKNSRLGKFIISLF</sequence>
<name>A0A0X3AP57_9FLAO</name>
<evidence type="ECO:0000313" key="2">
    <source>
        <dbReference type="Proteomes" id="UP000182761"/>
    </source>
</evidence>
<dbReference type="EMBL" id="FCOR01000004">
    <property type="protein sequence ID" value="CVK16023.1"/>
    <property type="molecule type" value="Genomic_DNA"/>
</dbReference>
<accession>A0A0X3AP57</accession>
<gene>
    <name evidence="1" type="ORF">Ga0061079_104142</name>
</gene>